<name>A0ACC1RUC2_9HYPO</name>
<comment type="caution">
    <text evidence="1">The sequence shown here is derived from an EMBL/GenBank/DDBJ whole genome shotgun (WGS) entry which is preliminary data.</text>
</comment>
<dbReference type="EMBL" id="JANRMS010001957">
    <property type="protein sequence ID" value="KAJ3525147.1"/>
    <property type="molecule type" value="Genomic_DNA"/>
</dbReference>
<accession>A0ACC1RUC2</accession>
<evidence type="ECO:0000313" key="2">
    <source>
        <dbReference type="Proteomes" id="UP001148629"/>
    </source>
</evidence>
<keyword evidence="2" id="KW-1185">Reference proteome</keyword>
<evidence type="ECO:0000313" key="1">
    <source>
        <dbReference type="EMBL" id="KAJ3525147.1"/>
    </source>
</evidence>
<reference evidence="1" key="1">
    <citation type="submission" date="2022-08" db="EMBL/GenBank/DDBJ databases">
        <title>Genome Sequence of Fusarium decemcellulare.</title>
        <authorList>
            <person name="Buettner E."/>
        </authorList>
    </citation>
    <scope>NUCLEOTIDE SEQUENCE</scope>
    <source>
        <strain evidence="1">Babe19</strain>
    </source>
</reference>
<dbReference type="Proteomes" id="UP001148629">
    <property type="component" value="Unassembled WGS sequence"/>
</dbReference>
<proteinExistence type="predicted"/>
<organism evidence="1 2">
    <name type="scientific">Fusarium decemcellulare</name>
    <dbReference type="NCBI Taxonomy" id="57161"/>
    <lineage>
        <taxon>Eukaryota</taxon>
        <taxon>Fungi</taxon>
        <taxon>Dikarya</taxon>
        <taxon>Ascomycota</taxon>
        <taxon>Pezizomycotina</taxon>
        <taxon>Sordariomycetes</taxon>
        <taxon>Hypocreomycetidae</taxon>
        <taxon>Hypocreales</taxon>
        <taxon>Nectriaceae</taxon>
        <taxon>Fusarium</taxon>
        <taxon>Fusarium decemcellulare species complex</taxon>
    </lineage>
</organism>
<gene>
    <name evidence="1" type="ORF">NM208_g11766</name>
</gene>
<sequence>MKFKAMFALALAGMIEAKYWLEEIDHLGRAPYYPDTLYQVFRNVKDYGAVGDGVTDDTAAINAAISAGVRCSPGVCKGSTLSPATVYIPAGTYLISSSLIDLYYTQIIGDPTNRPVIKASGSFSKESFGLIDANPYLFNGELSWNSTNVFFRQIRNLVLDTTALPPDFPVVGIHWPSSQATAVSNCLFKLSAVPGNNHTGLLIEEGSGGLLNDLYFYGGGNATVLGNQQFTARNLWFFNADVAVWMTWNWGWTFKSAFFKDCRIGIKMDDVSNGVGSITILDSWFENVDTAIITTRMAGTQGSGASLAMENVNFQDVNKALVGPGGIDLTGSILKPVGEAVFAMGHYANRGGTFDVLGYYPLSSSRSVNLLDGKIYFERSKSKPQYEQVSSKYFISAKANGVYGDASHDDTQALNALFNYTAANGYIAYLDAGYYMVTDTIYIPPNARIVGEALASIIMATGPNFRDMNKPRPVIQVGKPGDIGQIEWSDTIISTRGPAPGAILIQYNLYSPGTPSGMWDVHTRIGGFAGTYLQVPECPAVKATDIINPRCIAAFMSIHITAFAGGLYTENCWFWVADHDLEDQKYQRITIYAGRGMLVEAQRGRIWLSASGSEHHVLYQYQLVNTKDVYVGHAQTEQAYFQPRPAAQYPFPPMPIIHDPDFQLDCQNDRVPAGCNMGWGMRIINSSNVVVYGVGLYSFFNNYNDSCASNESPDYCQERILSIQGYDGGSRILGLSTVGTRTMLERNDEDWAAAIFNNSTFADTLALYNL</sequence>
<protein>
    <submittedName>
        <fullName evidence="1">Uncharacterized protein</fullName>
    </submittedName>
</protein>